<evidence type="ECO:0000313" key="6">
    <source>
        <dbReference type="EMBL" id="AFC85822.1"/>
    </source>
</evidence>
<dbReference type="PANTHER" id="PTHR38099:SF1">
    <property type="entry name" value="LARGE RIBOSOMAL RNA SUBUNIT ACCUMULATION PROTEIN YCED"/>
    <property type="match status" value="1"/>
</dbReference>
<dbReference type="KEGG" id="fau:Fraau_1392"/>
<evidence type="ECO:0000313" key="7">
    <source>
        <dbReference type="Proteomes" id="UP000005234"/>
    </source>
</evidence>
<evidence type="ECO:0000256" key="1">
    <source>
        <dbReference type="ARBA" id="ARBA00002868"/>
    </source>
</evidence>
<dbReference type="EMBL" id="CP003350">
    <property type="protein sequence ID" value="AFC85822.1"/>
    <property type="molecule type" value="Genomic_DNA"/>
</dbReference>
<dbReference type="GO" id="GO:0005829">
    <property type="term" value="C:cytosol"/>
    <property type="evidence" value="ECO:0007669"/>
    <property type="project" value="TreeGrafter"/>
</dbReference>
<sequence length="172" mass="18898">MSVTLPVSVDVWRMISARRSFEGKLPIARMKRLAAALASAEGEVEYALDFGTDDFGVAYIALRALAPLTLICQRNLEPFVFPLQVDTRLGVIRSEREEAALLEGYEPLLVDEDGRLSPADVIEDELLLGLPLVPVNPESELPEEVMVSEAADEVAAEPEDNPFAILRGLKKH</sequence>
<dbReference type="HOGENOM" id="CLU_094127_1_0_6"/>
<dbReference type="GO" id="GO:0042254">
    <property type="term" value="P:ribosome biogenesis"/>
    <property type="evidence" value="ECO:0007669"/>
    <property type="project" value="UniProtKB-KW"/>
</dbReference>
<keyword evidence="4" id="KW-0690">Ribosome biogenesis</keyword>
<dbReference type="PANTHER" id="PTHR38099">
    <property type="entry name" value="LARGE RIBOSOMAL RNA SUBUNIT ACCUMULATION PROTEIN YCED"/>
    <property type="match status" value="1"/>
</dbReference>
<dbReference type="eggNOG" id="COG1399">
    <property type="taxonomic scope" value="Bacteria"/>
</dbReference>
<dbReference type="InterPro" id="IPR039255">
    <property type="entry name" value="YceD_bac"/>
</dbReference>
<comment type="function">
    <text evidence="1">Plays a role in synthesis, processing and/or stability of 23S rRNA.</text>
</comment>
<dbReference type="STRING" id="767434.Fraau_1392"/>
<dbReference type="InterPro" id="IPR003772">
    <property type="entry name" value="YceD"/>
</dbReference>
<dbReference type="AlphaFoldDB" id="H8L5S2"/>
<evidence type="ECO:0000256" key="4">
    <source>
        <dbReference type="ARBA" id="ARBA00022517"/>
    </source>
</evidence>
<organism evidence="6 7">
    <name type="scientific">Frateuria aurantia (strain ATCC 33424 / DSM 6220 / KCTC 2777 / LMG 1558 / NBRC 3245 / NCIMB 13370)</name>
    <name type="common">Acetobacter aurantius</name>
    <dbReference type="NCBI Taxonomy" id="767434"/>
    <lineage>
        <taxon>Bacteria</taxon>
        <taxon>Pseudomonadati</taxon>
        <taxon>Pseudomonadota</taxon>
        <taxon>Gammaproteobacteria</taxon>
        <taxon>Lysobacterales</taxon>
        <taxon>Rhodanobacteraceae</taxon>
        <taxon>Frateuria</taxon>
    </lineage>
</organism>
<dbReference type="RefSeq" id="WP_014402827.1">
    <property type="nucleotide sequence ID" value="NC_017033.1"/>
</dbReference>
<reference evidence="6" key="1">
    <citation type="submission" date="2012-02" db="EMBL/GenBank/DDBJ databases">
        <title>The complete genome of Frateuria aurantia DSM 6220.</title>
        <authorList>
            <consortium name="US DOE Joint Genome Institute (JGI-PGF)"/>
            <person name="Lucas S."/>
            <person name="Copeland A."/>
            <person name="Lapidus A."/>
            <person name="Glavina del Rio T."/>
            <person name="Dalin E."/>
            <person name="Tice H."/>
            <person name="Bruce D."/>
            <person name="Goodwin L."/>
            <person name="Pitluck S."/>
            <person name="Peters L."/>
            <person name="Ovchinnikova G."/>
            <person name="Teshima H."/>
            <person name="Kyrpides N."/>
            <person name="Mavromatis K."/>
            <person name="Ivanova N."/>
            <person name="Brettin T."/>
            <person name="Detter J.C."/>
            <person name="Han C."/>
            <person name="Larimer F."/>
            <person name="Land M."/>
            <person name="Hauser L."/>
            <person name="Markowitz V."/>
            <person name="Cheng J.-F."/>
            <person name="Hugenholtz P."/>
            <person name="Woyke T."/>
            <person name="Wu D."/>
            <person name="Brambilla E."/>
            <person name="Klenk H.-P."/>
            <person name="Eisen J.A."/>
        </authorList>
    </citation>
    <scope>NUCLEOTIDE SEQUENCE</scope>
    <source>
        <strain evidence="6">DSM 6220</strain>
    </source>
</reference>
<gene>
    <name evidence="6" type="ordered locus">Fraau_1392</name>
</gene>
<comment type="similarity">
    <text evidence="2">Belongs to the DUF177 domain family.</text>
</comment>
<accession>H8L5S2</accession>
<protein>
    <recommendedName>
        <fullName evidence="3">Large ribosomal RNA subunit accumulation protein YceD</fullName>
    </recommendedName>
    <alternativeName>
        <fullName evidence="5">23S rRNA accumulation protein YceD</fullName>
    </alternativeName>
</protein>
<dbReference type="Pfam" id="PF02620">
    <property type="entry name" value="YceD"/>
    <property type="match status" value="1"/>
</dbReference>
<evidence type="ECO:0000256" key="2">
    <source>
        <dbReference type="ARBA" id="ARBA00010740"/>
    </source>
</evidence>
<evidence type="ECO:0000256" key="3">
    <source>
        <dbReference type="ARBA" id="ARBA00015716"/>
    </source>
</evidence>
<evidence type="ECO:0000256" key="5">
    <source>
        <dbReference type="ARBA" id="ARBA00031841"/>
    </source>
</evidence>
<keyword evidence="7" id="KW-1185">Reference proteome</keyword>
<proteinExistence type="inferred from homology"/>
<dbReference type="Proteomes" id="UP000005234">
    <property type="component" value="Chromosome"/>
</dbReference>
<name>H8L5S2_FRAAD</name>